<comment type="caution">
    <text evidence="2">The sequence shown here is derived from an EMBL/GenBank/DDBJ whole genome shotgun (WGS) entry which is preliminary data.</text>
</comment>
<name>A0A426XTG1_ENSVE</name>
<proteinExistence type="predicted"/>
<organism evidence="2 3">
    <name type="scientific">Ensete ventricosum</name>
    <name type="common">Abyssinian banana</name>
    <name type="synonym">Musa ensete</name>
    <dbReference type="NCBI Taxonomy" id="4639"/>
    <lineage>
        <taxon>Eukaryota</taxon>
        <taxon>Viridiplantae</taxon>
        <taxon>Streptophyta</taxon>
        <taxon>Embryophyta</taxon>
        <taxon>Tracheophyta</taxon>
        <taxon>Spermatophyta</taxon>
        <taxon>Magnoliopsida</taxon>
        <taxon>Liliopsida</taxon>
        <taxon>Zingiberales</taxon>
        <taxon>Musaceae</taxon>
        <taxon>Ensete</taxon>
    </lineage>
</organism>
<sequence length="161" mass="17837">MLTVSRSTLRPTTPSLANSTEPSGLHPSAVFYRMLICREARSCCNLDQSLFRYPAIAYAPSFLMRMPRVRPPLPAMPTPSFSVRLTWSPKSTAQEKGPIVAGIGSTMSKSKDPSWRVLAQPRKKEVRPIVVGLGSTALARGETHPGESWLNHVNVRRDPPW</sequence>
<feature type="region of interest" description="Disordered" evidence="1">
    <location>
        <begin position="94"/>
        <end position="114"/>
    </location>
</feature>
<dbReference type="AlphaFoldDB" id="A0A426XTG1"/>
<protein>
    <submittedName>
        <fullName evidence="2">Uncharacterized protein</fullName>
    </submittedName>
</protein>
<dbReference type="EMBL" id="AMZH03017597">
    <property type="protein sequence ID" value="RRT42766.1"/>
    <property type="molecule type" value="Genomic_DNA"/>
</dbReference>
<reference evidence="2 3" key="1">
    <citation type="journal article" date="2014" name="Agronomy (Basel)">
        <title>A Draft Genome Sequence for Ensete ventricosum, the Drought-Tolerant Tree Against Hunger.</title>
        <authorList>
            <person name="Harrison J."/>
            <person name="Moore K.A."/>
            <person name="Paszkiewicz K."/>
            <person name="Jones T."/>
            <person name="Grant M."/>
            <person name="Ambacheew D."/>
            <person name="Muzemil S."/>
            <person name="Studholme D.J."/>
        </authorList>
    </citation>
    <scope>NUCLEOTIDE SEQUENCE [LARGE SCALE GENOMIC DNA]</scope>
</reference>
<evidence type="ECO:0000313" key="2">
    <source>
        <dbReference type="EMBL" id="RRT42766.1"/>
    </source>
</evidence>
<evidence type="ECO:0000313" key="3">
    <source>
        <dbReference type="Proteomes" id="UP000287651"/>
    </source>
</evidence>
<gene>
    <name evidence="2" type="ORF">B296_00026378</name>
</gene>
<dbReference type="Proteomes" id="UP000287651">
    <property type="component" value="Unassembled WGS sequence"/>
</dbReference>
<feature type="region of interest" description="Disordered" evidence="1">
    <location>
        <begin position="1"/>
        <end position="22"/>
    </location>
</feature>
<evidence type="ECO:0000256" key="1">
    <source>
        <dbReference type="SAM" id="MobiDB-lite"/>
    </source>
</evidence>
<accession>A0A426XTG1</accession>